<comment type="caution">
    <text evidence="1">The sequence shown here is derived from an EMBL/GenBank/DDBJ whole genome shotgun (WGS) entry which is preliminary data.</text>
</comment>
<name>A0A8J8KB82_9FLAO</name>
<dbReference type="EMBL" id="JABSNO010000007">
    <property type="protein sequence ID" value="NRS92299.1"/>
    <property type="molecule type" value="Genomic_DNA"/>
</dbReference>
<protein>
    <submittedName>
        <fullName evidence="1">Uncharacterized protein</fullName>
    </submittedName>
</protein>
<dbReference type="AlphaFoldDB" id="A0A8J8KB82"/>
<organism evidence="1 2">
    <name type="scientific">Frigoriflavimonas asaccharolytica</name>
    <dbReference type="NCBI Taxonomy" id="2735899"/>
    <lineage>
        <taxon>Bacteria</taxon>
        <taxon>Pseudomonadati</taxon>
        <taxon>Bacteroidota</taxon>
        <taxon>Flavobacteriia</taxon>
        <taxon>Flavobacteriales</taxon>
        <taxon>Weeksellaceae</taxon>
        <taxon>Frigoriflavimonas</taxon>
    </lineage>
</organism>
<accession>A0A8J8KB82</accession>
<gene>
    <name evidence="1" type="ORF">HNQ03_001367</name>
</gene>
<dbReference type="Proteomes" id="UP000610746">
    <property type="component" value="Unassembled WGS sequence"/>
</dbReference>
<reference evidence="1" key="1">
    <citation type="submission" date="2020-05" db="EMBL/GenBank/DDBJ databases">
        <title>Genomic Encyclopedia of Type Strains, Phase IV (KMG-V): Genome sequencing to study the core and pangenomes of soil and plant-associated prokaryotes.</title>
        <authorList>
            <person name="Whitman W."/>
        </authorList>
    </citation>
    <scope>NUCLEOTIDE SEQUENCE</scope>
    <source>
        <strain evidence="1">16F</strain>
    </source>
</reference>
<evidence type="ECO:0000313" key="1">
    <source>
        <dbReference type="EMBL" id="NRS92299.1"/>
    </source>
</evidence>
<sequence>MADYIYRSARDIIFKNFKPSTKSGLSKPVSINENFWNELKISEEKVQSNLTKEEQDFINEKGDSTEE</sequence>
<proteinExistence type="predicted"/>
<keyword evidence="2" id="KW-1185">Reference proteome</keyword>
<dbReference type="RefSeq" id="WP_173778908.1">
    <property type="nucleotide sequence ID" value="NZ_JABSNO010000007.1"/>
</dbReference>
<evidence type="ECO:0000313" key="2">
    <source>
        <dbReference type="Proteomes" id="UP000610746"/>
    </source>
</evidence>